<dbReference type="Proteomes" id="UP000310458">
    <property type="component" value="Unassembled WGS sequence"/>
</dbReference>
<dbReference type="PANTHER" id="PTHR36933">
    <property type="entry name" value="SLL0788 PROTEIN"/>
    <property type="match status" value="1"/>
</dbReference>
<dbReference type="AlphaFoldDB" id="A0A5R9B7P1"/>
<dbReference type="RefSeq" id="WP_138254137.1">
    <property type="nucleotide sequence ID" value="NZ_VAVZ01000050.1"/>
</dbReference>
<organism evidence="3 4">
    <name type="scientific">Nesterenkonia salmonea</name>
    <dbReference type="NCBI Taxonomy" id="1804987"/>
    <lineage>
        <taxon>Bacteria</taxon>
        <taxon>Bacillati</taxon>
        <taxon>Actinomycetota</taxon>
        <taxon>Actinomycetes</taxon>
        <taxon>Micrococcales</taxon>
        <taxon>Micrococcaceae</taxon>
        <taxon>Nesterenkonia</taxon>
    </lineage>
</organism>
<dbReference type="InterPro" id="IPR012347">
    <property type="entry name" value="Ferritin-like"/>
</dbReference>
<gene>
    <name evidence="3" type="ORF">FEF26_13890</name>
</gene>
<evidence type="ECO:0000256" key="1">
    <source>
        <dbReference type="SAM" id="MobiDB-lite"/>
    </source>
</evidence>
<feature type="region of interest" description="Disordered" evidence="1">
    <location>
        <begin position="23"/>
        <end position="43"/>
    </location>
</feature>
<dbReference type="PROSITE" id="PS51257">
    <property type="entry name" value="PROKAR_LIPOPROTEIN"/>
    <property type="match status" value="1"/>
</dbReference>
<proteinExistence type="predicted"/>
<feature type="compositionally biased region" description="Polar residues" evidence="1">
    <location>
        <begin position="33"/>
        <end position="42"/>
    </location>
</feature>
<evidence type="ECO:0000313" key="3">
    <source>
        <dbReference type="EMBL" id="TLP93055.1"/>
    </source>
</evidence>
<dbReference type="InterPro" id="IPR005183">
    <property type="entry name" value="DUF305_CopM-like"/>
</dbReference>
<accession>A0A5R9B7P1</accession>
<protein>
    <submittedName>
        <fullName evidence="3">DUF305 domain-containing protein</fullName>
    </submittedName>
</protein>
<evidence type="ECO:0000313" key="4">
    <source>
        <dbReference type="Proteomes" id="UP000310458"/>
    </source>
</evidence>
<feature type="domain" description="DUF305" evidence="2">
    <location>
        <begin position="51"/>
        <end position="207"/>
    </location>
</feature>
<dbReference type="OrthoDB" id="26872at2"/>
<sequence length="210" mass="23543">MRNTPSTLSITAIAFTLALTGCDTSGESKSDTTSETGQTTQELSEEYNDADVEYLSGMIPHHRQAYEMSEMMLSKDGIDPRVTALAEDIREAQGREIEQMESWLDAWGESDHVGEHEDMDHDEMDDGEIEDMGHEGMMSEEELADLEESTEVEASRMFLEQMIVHHEGAVSSAEQHLQEGENPEALDLSEDIIADQQAEIEQMEELLEDL</sequence>
<dbReference type="Pfam" id="PF03713">
    <property type="entry name" value="DUF305"/>
    <property type="match status" value="1"/>
</dbReference>
<dbReference type="EMBL" id="VAVZ01000050">
    <property type="protein sequence ID" value="TLP93055.1"/>
    <property type="molecule type" value="Genomic_DNA"/>
</dbReference>
<comment type="caution">
    <text evidence="3">The sequence shown here is derived from an EMBL/GenBank/DDBJ whole genome shotgun (WGS) entry which is preliminary data.</text>
</comment>
<dbReference type="Gene3D" id="1.20.1260.10">
    <property type="match status" value="1"/>
</dbReference>
<name>A0A5R9B7P1_9MICC</name>
<reference evidence="3 4" key="1">
    <citation type="submission" date="2019-05" db="EMBL/GenBank/DDBJ databases">
        <title>Nesterenkonia sp. GY074 isolated from the Southern Atlantic Ocean.</title>
        <authorList>
            <person name="Zhang G."/>
        </authorList>
    </citation>
    <scope>NUCLEOTIDE SEQUENCE [LARGE SCALE GENOMIC DNA]</scope>
    <source>
        <strain evidence="3 4">GY074</strain>
    </source>
</reference>
<keyword evidence="4" id="KW-1185">Reference proteome</keyword>
<evidence type="ECO:0000259" key="2">
    <source>
        <dbReference type="Pfam" id="PF03713"/>
    </source>
</evidence>
<dbReference type="PANTHER" id="PTHR36933:SF1">
    <property type="entry name" value="SLL0788 PROTEIN"/>
    <property type="match status" value="1"/>
</dbReference>